<gene>
    <name evidence="2" type="ORF">ILUMI_05208</name>
</gene>
<evidence type="ECO:0000313" key="2">
    <source>
        <dbReference type="EMBL" id="KAF2900978.1"/>
    </source>
</evidence>
<keyword evidence="3" id="KW-1185">Reference proteome</keyword>
<comment type="caution">
    <text evidence="2">The sequence shown here is derived from an EMBL/GenBank/DDBJ whole genome shotgun (WGS) entry which is preliminary data.</text>
</comment>
<dbReference type="AlphaFoldDB" id="A0A8K0DD00"/>
<dbReference type="Proteomes" id="UP000801492">
    <property type="component" value="Unassembled WGS sequence"/>
</dbReference>
<dbReference type="EMBL" id="VTPC01001920">
    <property type="protein sequence ID" value="KAF2900978.1"/>
    <property type="molecule type" value="Genomic_DNA"/>
</dbReference>
<organism evidence="2 3">
    <name type="scientific">Ignelater luminosus</name>
    <name type="common">Cucubano</name>
    <name type="synonym">Pyrophorus luminosus</name>
    <dbReference type="NCBI Taxonomy" id="2038154"/>
    <lineage>
        <taxon>Eukaryota</taxon>
        <taxon>Metazoa</taxon>
        <taxon>Ecdysozoa</taxon>
        <taxon>Arthropoda</taxon>
        <taxon>Hexapoda</taxon>
        <taxon>Insecta</taxon>
        <taxon>Pterygota</taxon>
        <taxon>Neoptera</taxon>
        <taxon>Endopterygota</taxon>
        <taxon>Coleoptera</taxon>
        <taxon>Polyphaga</taxon>
        <taxon>Elateriformia</taxon>
        <taxon>Elateroidea</taxon>
        <taxon>Elateridae</taxon>
        <taxon>Agrypninae</taxon>
        <taxon>Pyrophorini</taxon>
        <taxon>Ignelater</taxon>
    </lineage>
</organism>
<feature type="non-terminal residue" evidence="2">
    <location>
        <position position="90"/>
    </location>
</feature>
<keyword evidence="1" id="KW-0812">Transmembrane</keyword>
<name>A0A8K0DD00_IGNLU</name>
<keyword evidence="1" id="KW-1133">Transmembrane helix</keyword>
<accession>A0A8K0DD00</accession>
<reference evidence="2" key="1">
    <citation type="submission" date="2019-08" db="EMBL/GenBank/DDBJ databases">
        <title>The genome of the North American firefly Photinus pyralis.</title>
        <authorList>
            <consortium name="Photinus pyralis genome working group"/>
            <person name="Fallon T.R."/>
            <person name="Sander Lower S.E."/>
            <person name="Weng J.-K."/>
        </authorList>
    </citation>
    <scope>NUCLEOTIDE SEQUENCE</scope>
    <source>
        <strain evidence="2">TRF0915ILg1</strain>
        <tissue evidence="2">Whole body</tissue>
    </source>
</reference>
<evidence type="ECO:0000256" key="1">
    <source>
        <dbReference type="SAM" id="Phobius"/>
    </source>
</evidence>
<sequence>MFIFREKTFLQKTCLAPVIHTCELPYYQIKSIDWKLKSKDVHLIPVGTKHFTSKDFPFKNYNHVYFTFMSLIMIDFLGTILLENFFYHFV</sequence>
<evidence type="ECO:0000313" key="3">
    <source>
        <dbReference type="Proteomes" id="UP000801492"/>
    </source>
</evidence>
<feature type="transmembrane region" description="Helical" evidence="1">
    <location>
        <begin position="64"/>
        <end position="87"/>
    </location>
</feature>
<protein>
    <submittedName>
        <fullName evidence="2">Uncharacterized protein</fullName>
    </submittedName>
</protein>
<keyword evidence="1" id="KW-0472">Membrane</keyword>
<proteinExistence type="predicted"/>